<dbReference type="EMBL" id="RHHQ01000008">
    <property type="protein sequence ID" value="RNB89620.1"/>
    <property type="molecule type" value="Genomic_DNA"/>
</dbReference>
<dbReference type="Proteomes" id="UP000271031">
    <property type="component" value="Unassembled WGS sequence"/>
</dbReference>
<organism evidence="1 2">
    <name type="scientific">Brevibacillus fluminis</name>
    <dbReference type="NCBI Taxonomy" id="511487"/>
    <lineage>
        <taxon>Bacteria</taxon>
        <taxon>Bacillati</taxon>
        <taxon>Bacillota</taxon>
        <taxon>Bacilli</taxon>
        <taxon>Bacillales</taxon>
        <taxon>Paenibacillaceae</taxon>
        <taxon>Brevibacillus</taxon>
    </lineage>
</organism>
<sequence>MQAGRELDKRDAVADLEMCQRATSGDWRLQHTVVGLSVKIGDCWIGHANKNDAEFIAESRTALPYCIEHAETLNEKWVNYWNRLRKFAENNNFEDVERFMSDLEREMLA</sequence>
<keyword evidence="2" id="KW-1185">Reference proteome</keyword>
<comment type="caution">
    <text evidence="1">The sequence shown here is derived from an EMBL/GenBank/DDBJ whole genome shotgun (WGS) entry which is preliminary data.</text>
</comment>
<gene>
    <name evidence="1" type="ORF">EDM56_10570</name>
</gene>
<name>A0A3M8DNF1_9BACL</name>
<dbReference type="OrthoDB" id="2476824at2"/>
<evidence type="ECO:0000313" key="2">
    <source>
        <dbReference type="Proteomes" id="UP000271031"/>
    </source>
</evidence>
<dbReference type="RefSeq" id="WP_122917875.1">
    <property type="nucleotide sequence ID" value="NZ_RHHQ01000008.1"/>
</dbReference>
<evidence type="ECO:0000313" key="1">
    <source>
        <dbReference type="EMBL" id="RNB89620.1"/>
    </source>
</evidence>
<protein>
    <submittedName>
        <fullName evidence="1">Uncharacterized protein</fullName>
    </submittedName>
</protein>
<accession>A0A3M8DNF1</accession>
<proteinExistence type="predicted"/>
<reference evidence="1 2" key="1">
    <citation type="submission" date="2018-10" db="EMBL/GenBank/DDBJ databases">
        <title>Phylogenomics of Brevibacillus.</title>
        <authorList>
            <person name="Dunlap C."/>
        </authorList>
    </citation>
    <scope>NUCLEOTIDE SEQUENCE [LARGE SCALE GENOMIC DNA]</scope>
    <source>
        <strain evidence="1 2">JCM 15716</strain>
    </source>
</reference>
<dbReference type="AlphaFoldDB" id="A0A3M8DNF1"/>